<sequence length="114" mass="13351">MLDFVHNCKLIVCTLHTHLKRNESAKLWCGFSFFFSFAVFITEQQLAYQTCGSHCNKNEQTPFCPFISDWQVPGKRKLYSMYKIDYQTMVGGIQLLQPNKKNYLYTLDTFSSVQ</sequence>
<proteinExistence type="predicted"/>
<organism>
    <name type="scientific">Ixodes scapularis</name>
    <name type="common">Black-legged tick</name>
    <name type="synonym">Deer tick</name>
    <dbReference type="NCBI Taxonomy" id="6945"/>
    <lineage>
        <taxon>Eukaryota</taxon>
        <taxon>Metazoa</taxon>
        <taxon>Ecdysozoa</taxon>
        <taxon>Arthropoda</taxon>
        <taxon>Chelicerata</taxon>
        <taxon>Arachnida</taxon>
        <taxon>Acari</taxon>
        <taxon>Parasitiformes</taxon>
        <taxon>Ixodida</taxon>
        <taxon>Ixodoidea</taxon>
        <taxon>Ixodidae</taxon>
        <taxon>Ixodinae</taxon>
        <taxon>Ixodes</taxon>
    </lineage>
</organism>
<dbReference type="AlphaFoldDB" id="B7PNF0"/>
<name>B7PNF0_IXOSC</name>
<dbReference type="PaxDb" id="6945-B7PNF0"/>
<dbReference type="VEuPathDB" id="VectorBase:ISCI018852"/>
<reference evidence="1 3" key="1">
    <citation type="submission" date="2008-03" db="EMBL/GenBank/DDBJ databases">
        <title>Annotation of Ixodes scapularis.</title>
        <authorList>
            <consortium name="Ixodes scapularis Genome Project Consortium"/>
            <person name="Caler E."/>
            <person name="Hannick L.I."/>
            <person name="Bidwell S."/>
            <person name="Joardar V."/>
            <person name="Thiagarajan M."/>
            <person name="Amedeo P."/>
            <person name="Galinsky K.J."/>
            <person name="Schobel S."/>
            <person name="Inman J."/>
            <person name="Hostetler J."/>
            <person name="Miller J."/>
            <person name="Hammond M."/>
            <person name="Megy K."/>
            <person name="Lawson D."/>
            <person name="Kodira C."/>
            <person name="Sutton G."/>
            <person name="Meyer J."/>
            <person name="Hill C.A."/>
            <person name="Birren B."/>
            <person name="Nene V."/>
            <person name="Collins F."/>
            <person name="Alarcon-Chaidez F."/>
            <person name="Wikel S."/>
            <person name="Strausberg R."/>
        </authorList>
    </citation>
    <scope>NUCLEOTIDE SEQUENCE [LARGE SCALE GENOMIC DNA]</scope>
    <source>
        <strain evidence="3">Wikel</strain>
        <strain evidence="1">Wikel colony</strain>
    </source>
</reference>
<evidence type="ECO:0000313" key="3">
    <source>
        <dbReference type="Proteomes" id="UP000001555"/>
    </source>
</evidence>
<gene>
    <name evidence="1" type="ORF">IscW_ISCW018852</name>
</gene>
<dbReference type="HOGENOM" id="CLU_2123777_0_0_1"/>
<protein>
    <submittedName>
        <fullName evidence="1 2">Uncharacterized protein</fullName>
    </submittedName>
</protein>
<dbReference type="InParanoid" id="B7PNF0"/>
<dbReference type="EMBL" id="ABJB010410745">
    <property type="status" value="NOT_ANNOTATED_CDS"/>
    <property type="molecule type" value="Genomic_DNA"/>
</dbReference>
<dbReference type="EMBL" id="DS752131">
    <property type="protein sequence ID" value="EEC08122.1"/>
    <property type="molecule type" value="Genomic_DNA"/>
</dbReference>
<evidence type="ECO:0000313" key="1">
    <source>
        <dbReference type="EMBL" id="EEC08122.1"/>
    </source>
</evidence>
<evidence type="ECO:0000313" key="2">
    <source>
        <dbReference type="EnsemblMetazoa" id="ISCW018852-PA"/>
    </source>
</evidence>
<reference evidence="2" key="2">
    <citation type="submission" date="2020-05" db="UniProtKB">
        <authorList>
            <consortium name="EnsemblMetazoa"/>
        </authorList>
    </citation>
    <scope>IDENTIFICATION</scope>
    <source>
        <strain evidence="2">wikel</strain>
    </source>
</reference>
<dbReference type="EnsemblMetazoa" id="ISCW018852-RA">
    <property type="protein sequence ID" value="ISCW018852-PA"/>
    <property type="gene ID" value="ISCW018852"/>
</dbReference>
<dbReference type="Proteomes" id="UP000001555">
    <property type="component" value="Unassembled WGS sequence"/>
</dbReference>
<dbReference type="VEuPathDB" id="VectorBase:ISCW018852"/>
<keyword evidence="3" id="KW-1185">Reference proteome</keyword>
<accession>B7PNF0</accession>